<dbReference type="InterPro" id="IPR027417">
    <property type="entry name" value="P-loop_NTPase"/>
</dbReference>
<gene>
    <name evidence="1" type="ORF">M378DRAFT_60561</name>
</gene>
<feature type="non-terminal residue" evidence="1">
    <location>
        <position position="1"/>
    </location>
</feature>
<dbReference type="InterPro" id="IPR051055">
    <property type="entry name" value="PIF1_helicase"/>
</dbReference>
<dbReference type="Proteomes" id="UP000054549">
    <property type="component" value="Unassembled WGS sequence"/>
</dbReference>
<reference evidence="1 2" key="1">
    <citation type="submission" date="2014-04" db="EMBL/GenBank/DDBJ databases">
        <title>Evolutionary Origins and Diversification of the Mycorrhizal Mutualists.</title>
        <authorList>
            <consortium name="DOE Joint Genome Institute"/>
            <consortium name="Mycorrhizal Genomics Consortium"/>
            <person name="Kohler A."/>
            <person name="Kuo A."/>
            <person name="Nagy L.G."/>
            <person name="Floudas D."/>
            <person name="Copeland A."/>
            <person name="Barry K.W."/>
            <person name="Cichocki N."/>
            <person name="Veneault-Fourrey C."/>
            <person name="LaButti K."/>
            <person name="Lindquist E.A."/>
            <person name="Lipzen A."/>
            <person name="Lundell T."/>
            <person name="Morin E."/>
            <person name="Murat C."/>
            <person name="Riley R."/>
            <person name="Ohm R."/>
            <person name="Sun H."/>
            <person name="Tunlid A."/>
            <person name="Henrissat B."/>
            <person name="Grigoriev I.V."/>
            <person name="Hibbett D.S."/>
            <person name="Martin F."/>
        </authorList>
    </citation>
    <scope>NUCLEOTIDE SEQUENCE [LARGE SCALE GENOMIC DNA]</scope>
    <source>
        <strain evidence="1 2">Koide BX008</strain>
    </source>
</reference>
<sequence>DDIFGNINLIFAGDFAQLPPAIGHENASLYSRTVGTRGTTLSDQESGFGKSFWHQVTTVVILRQNMRQRKQTDEDVKFRKALENMRYKDCTPADIAFLRTRISSSIPGRSCILDDEFRDVPIITALNIHKDAINTIGCQRFSTETSQKLTHFFSEDSIHCKSEVKKRRQSRASIKYVPTLTDSIQSLLWNAPHSSSADNLPGKLSLCLGMPVMIRNNGATELCITKGQEATVYGWQTDKGSRGQLMLETLFVKLSNPPRSVKFENLPENVVPLTRNANQTTCSLPDDTTLTISRSQVEVLPNFAMTDYASQGKTRRFNIVDLNNSRSHQAYYTALSRSASSMGTLILQGFDCKKITGGASGALRQ</sequence>
<proteinExistence type="predicted"/>
<evidence type="ECO:0008006" key="3">
    <source>
        <dbReference type="Google" id="ProtNLM"/>
    </source>
</evidence>
<dbReference type="OrthoDB" id="3247165at2759"/>
<keyword evidence="2" id="KW-1185">Reference proteome</keyword>
<accession>A0A0C2WDQ8</accession>
<name>A0A0C2WDQ8_AMAMK</name>
<dbReference type="PANTHER" id="PTHR47642">
    <property type="entry name" value="ATP-DEPENDENT DNA HELICASE"/>
    <property type="match status" value="1"/>
</dbReference>
<organism evidence="1 2">
    <name type="scientific">Amanita muscaria (strain Koide BX008)</name>
    <dbReference type="NCBI Taxonomy" id="946122"/>
    <lineage>
        <taxon>Eukaryota</taxon>
        <taxon>Fungi</taxon>
        <taxon>Dikarya</taxon>
        <taxon>Basidiomycota</taxon>
        <taxon>Agaricomycotina</taxon>
        <taxon>Agaricomycetes</taxon>
        <taxon>Agaricomycetidae</taxon>
        <taxon>Agaricales</taxon>
        <taxon>Pluteineae</taxon>
        <taxon>Amanitaceae</taxon>
        <taxon>Amanita</taxon>
    </lineage>
</organism>
<evidence type="ECO:0000313" key="2">
    <source>
        <dbReference type="Proteomes" id="UP000054549"/>
    </source>
</evidence>
<dbReference type="STRING" id="946122.A0A0C2WDQ8"/>
<dbReference type="AlphaFoldDB" id="A0A0C2WDQ8"/>
<dbReference type="SUPFAM" id="SSF52540">
    <property type="entry name" value="P-loop containing nucleoside triphosphate hydrolases"/>
    <property type="match status" value="1"/>
</dbReference>
<dbReference type="HOGENOM" id="CLU_043173_1_0_1"/>
<protein>
    <recommendedName>
        <fullName evidence="3">DNA helicase</fullName>
    </recommendedName>
</protein>
<dbReference type="EMBL" id="KN818315">
    <property type="protein sequence ID" value="KIL59492.1"/>
    <property type="molecule type" value="Genomic_DNA"/>
</dbReference>
<feature type="non-terminal residue" evidence="1">
    <location>
        <position position="365"/>
    </location>
</feature>
<dbReference type="InParanoid" id="A0A0C2WDQ8"/>
<evidence type="ECO:0000313" key="1">
    <source>
        <dbReference type="EMBL" id="KIL59492.1"/>
    </source>
</evidence>